<evidence type="ECO:0000256" key="3">
    <source>
        <dbReference type="ARBA" id="ARBA00023163"/>
    </source>
</evidence>
<dbReference type="RefSeq" id="WP_167116062.1">
    <property type="nucleotide sequence ID" value="NZ_JAANOU010000001.1"/>
</dbReference>
<dbReference type="InterPro" id="IPR016032">
    <property type="entry name" value="Sig_transdc_resp-reg_C-effctor"/>
</dbReference>
<dbReference type="Gene3D" id="1.10.10.10">
    <property type="entry name" value="Winged helix-like DNA-binding domain superfamily/Winged helix DNA-binding domain"/>
    <property type="match status" value="1"/>
</dbReference>
<dbReference type="GO" id="GO:0003677">
    <property type="term" value="F:DNA binding"/>
    <property type="evidence" value="ECO:0007669"/>
    <property type="project" value="UniProtKB-KW"/>
</dbReference>
<dbReference type="PROSITE" id="PS50043">
    <property type="entry name" value="HTH_LUXR_2"/>
    <property type="match status" value="1"/>
</dbReference>
<keyword evidence="6" id="KW-1185">Reference proteome</keyword>
<keyword evidence="2 5" id="KW-0238">DNA-binding</keyword>
<evidence type="ECO:0000259" key="4">
    <source>
        <dbReference type="PROSITE" id="PS50043"/>
    </source>
</evidence>
<dbReference type="CDD" id="cd06170">
    <property type="entry name" value="LuxR_C_like"/>
    <property type="match status" value="1"/>
</dbReference>
<dbReference type="Proteomes" id="UP000754495">
    <property type="component" value="Unassembled WGS sequence"/>
</dbReference>
<dbReference type="EMBL" id="JAANOU010000001">
    <property type="protein sequence ID" value="NIH80985.1"/>
    <property type="molecule type" value="Genomic_DNA"/>
</dbReference>
<accession>A0ABX0SWI5</accession>
<dbReference type="SUPFAM" id="SSF46894">
    <property type="entry name" value="C-terminal effector domain of the bipartite response regulators"/>
    <property type="match status" value="1"/>
</dbReference>
<dbReference type="InterPro" id="IPR000792">
    <property type="entry name" value="Tscrpt_reg_LuxR_C"/>
</dbReference>
<dbReference type="InterPro" id="IPR036388">
    <property type="entry name" value="WH-like_DNA-bd_sf"/>
</dbReference>
<dbReference type="PANTHER" id="PTHR44688">
    <property type="entry name" value="DNA-BINDING TRANSCRIPTIONAL ACTIVATOR DEVR_DOSR"/>
    <property type="match status" value="1"/>
</dbReference>
<dbReference type="Pfam" id="PF00196">
    <property type="entry name" value="GerE"/>
    <property type="match status" value="1"/>
</dbReference>
<proteinExistence type="predicted"/>
<evidence type="ECO:0000256" key="1">
    <source>
        <dbReference type="ARBA" id="ARBA00023015"/>
    </source>
</evidence>
<name>A0ABX0SWI5_9PSEU</name>
<feature type="domain" description="HTH luxR-type" evidence="4">
    <location>
        <begin position="136"/>
        <end position="201"/>
    </location>
</feature>
<comment type="caution">
    <text evidence="5">The sequence shown here is derived from an EMBL/GenBank/DDBJ whole genome shotgun (WGS) entry which is preliminary data.</text>
</comment>
<evidence type="ECO:0000256" key="2">
    <source>
        <dbReference type="ARBA" id="ARBA00023125"/>
    </source>
</evidence>
<dbReference type="SMART" id="SM00421">
    <property type="entry name" value="HTH_LUXR"/>
    <property type="match status" value="1"/>
</dbReference>
<reference evidence="5 6" key="1">
    <citation type="submission" date="2020-03" db="EMBL/GenBank/DDBJ databases">
        <title>Sequencing the genomes of 1000 actinobacteria strains.</title>
        <authorList>
            <person name="Klenk H.-P."/>
        </authorList>
    </citation>
    <scope>NUCLEOTIDE SEQUENCE [LARGE SCALE GENOMIC DNA]</scope>
    <source>
        <strain evidence="5 6">DSM 45668</strain>
    </source>
</reference>
<keyword evidence="1" id="KW-0805">Transcription regulation</keyword>
<organism evidence="5 6">
    <name type="scientific">Amycolatopsis viridis</name>
    <dbReference type="NCBI Taxonomy" id="185678"/>
    <lineage>
        <taxon>Bacteria</taxon>
        <taxon>Bacillati</taxon>
        <taxon>Actinomycetota</taxon>
        <taxon>Actinomycetes</taxon>
        <taxon>Pseudonocardiales</taxon>
        <taxon>Pseudonocardiaceae</taxon>
        <taxon>Amycolatopsis</taxon>
    </lineage>
</organism>
<protein>
    <submittedName>
        <fullName evidence="5">DNA-binding NarL/FixJ family response regulator</fullName>
    </submittedName>
</protein>
<gene>
    <name evidence="5" type="ORF">FHX46_003515</name>
</gene>
<dbReference type="PANTHER" id="PTHR44688:SF16">
    <property type="entry name" value="DNA-BINDING TRANSCRIPTIONAL ACTIVATOR DEVR_DOSR"/>
    <property type="match status" value="1"/>
</dbReference>
<sequence>MPAAALVAMYVGEDPGHLEALRSLAPAQPAPRWEIADPSPAGIRAVRRSDPDIVVVDGSADAPMRVCRQVRAAASSAVVFVLASGAAAVHDLAATDLDGIADGVISSSLFARELPGNIFGALSEVAAVTRPPAGQPGGPRAGLSGQEIAVLERAARGMTADDSAPELGLTPSAVRSALRSAKTKLRASSRAQAVALAIRAGLFAP</sequence>
<keyword evidence="3" id="KW-0804">Transcription</keyword>
<evidence type="ECO:0000313" key="6">
    <source>
        <dbReference type="Proteomes" id="UP000754495"/>
    </source>
</evidence>
<evidence type="ECO:0000313" key="5">
    <source>
        <dbReference type="EMBL" id="NIH80985.1"/>
    </source>
</evidence>